<dbReference type="Gene3D" id="1.10.238.20">
    <property type="entry name" value="Pheromone/general odorant binding protein domain"/>
    <property type="match status" value="1"/>
</dbReference>
<evidence type="ECO:0000313" key="2">
    <source>
        <dbReference type="EMBL" id="KAK9870223.1"/>
    </source>
</evidence>
<keyword evidence="3" id="KW-1185">Reference proteome</keyword>
<dbReference type="GO" id="GO:0005549">
    <property type="term" value="F:odorant binding"/>
    <property type="evidence" value="ECO:0007669"/>
    <property type="project" value="InterPro"/>
</dbReference>
<dbReference type="PANTHER" id="PTHR11857">
    <property type="entry name" value="ODORANT BINDING PROTEIN-RELATED"/>
    <property type="match status" value="1"/>
</dbReference>
<keyword evidence="1" id="KW-0732">Signal</keyword>
<dbReference type="Pfam" id="PF01395">
    <property type="entry name" value="PBP_GOBP"/>
    <property type="match status" value="1"/>
</dbReference>
<sequence>MSLFGSSFQCQFVSDKVVIKMRALILFCCFFIVFDISTAELSAEFKEKFLAKMEKVGEKCAAETGASQDDISKIITKEIPSTHEGKCMLFCGHREFHIQKPDGSVDLNSALASLDEIKNEDMDIYNKLVQVYTKCSQEPPIDDPCEYAVALSTCGTHEADKLGIDASLLE</sequence>
<dbReference type="Proteomes" id="UP001431783">
    <property type="component" value="Unassembled WGS sequence"/>
</dbReference>
<dbReference type="GO" id="GO:0007608">
    <property type="term" value="P:sensory perception of smell"/>
    <property type="evidence" value="ECO:0007669"/>
    <property type="project" value="TreeGrafter"/>
</dbReference>
<organism evidence="2 3">
    <name type="scientific">Henosepilachna vigintioctopunctata</name>
    <dbReference type="NCBI Taxonomy" id="420089"/>
    <lineage>
        <taxon>Eukaryota</taxon>
        <taxon>Metazoa</taxon>
        <taxon>Ecdysozoa</taxon>
        <taxon>Arthropoda</taxon>
        <taxon>Hexapoda</taxon>
        <taxon>Insecta</taxon>
        <taxon>Pterygota</taxon>
        <taxon>Neoptera</taxon>
        <taxon>Endopterygota</taxon>
        <taxon>Coleoptera</taxon>
        <taxon>Polyphaga</taxon>
        <taxon>Cucujiformia</taxon>
        <taxon>Coccinelloidea</taxon>
        <taxon>Coccinellidae</taxon>
        <taxon>Epilachninae</taxon>
        <taxon>Epilachnini</taxon>
        <taxon>Henosepilachna</taxon>
    </lineage>
</organism>
<comment type="caution">
    <text evidence="2">The sequence shown here is derived from an EMBL/GenBank/DDBJ whole genome shotgun (WGS) entry which is preliminary data.</text>
</comment>
<gene>
    <name evidence="2" type="ORF">WA026_006307</name>
</gene>
<reference evidence="2 3" key="1">
    <citation type="submission" date="2023-03" db="EMBL/GenBank/DDBJ databases">
        <title>Genome insight into feeding habits of ladybird beetles.</title>
        <authorList>
            <person name="Li H.-S."/>
            <person name="Huang Y.-H."/>
            <person name="Pang H."/>
        </authorList>
    </citation>
    <scope>NUCLEOTIDE SEQUENCE [LARGE SCALE GENOMIC DNA]</scope>
    <source>
        <strain evidence="2">SYSU_2023b</strain>
        <tissue evidence="2">Whole body</tissue>
    </source>
</reference>
<accession>A0AAW1TNJ6</accession>
<dbReference type="GO" id="GO:0005615">
    <property type="term" value="C:extracellular space"/>
    <property type="evidence" value="ECO:0007669"/>
    <property type="project" value="TreeGrafter"/>
</dbReference>
<dbReference type="SUPFAM" id="SSF47565">
    <property type="entry name" value="Insect pheromone/odorant-binding proteins"/>
    <property type="match status" value="1"/>
</dbReference>
<dbReference type="PANTHER" id="PTHR11857:SF42">
    <property type="entry name" value="GENERAL ODORANT-BINDING PROTEIN 19D-RELATED"/>
    <property type="match status" value="1"/>
</dbReference>
<evidence type="ECO:0000313" key="3">
    <source>
        <dbReference type="Proteomes" id="UP001431783"/>
    </source>
</evidence>
<dbReference type="SMART" id="SM00708">
    <property type="entry name" value="PhBP"/>
    <property type="match status" value="1"/>
</dbReference>
<evidence type="ECO:0000256" key="1">
    <source>
        <dbReference type="ARBA" id="ARBA00022729"/>
    </source>
</evidence>
<proteinExistence type="predicted"/>
<dbReference type="AlphaFoldDB" id="A0AAW1TNJ6"/>
<protein>
    <submittedName>
        <fullName evidence="2">Uncharacterized protein</fullName>
    </submittedName>
</protein>
<dbReference type="InterPro" id="IPR036728">
    <property type="entry name" value="PBP_GOBP_sf"/>
</dbReference>
<dbReference type="EMBL" id="JARQZJ010000002">
    <property type="protein sequence ID" value="KAK9870223.1"/>
    <property type="molecule type" value="Genomic_DNA"/>
</dbReference>
<dbReference type="InterPro" id="IPR006170">
    <property type="entry name" value="PBP/GOBP"/>
</dbReference>
<name>A0AAW1TNJ6_9CUCU</name>
<dbReference type="CDD" id="cd23992">
    <property type="entry name" value="PBP_GOBP"/>
    <property type="match status" value="1"/>
</dbReference>